<reference evidence="2 3" key="1">
    <citation type="submission" date="2019-11" db="EMBL/GenBank/DDBJ databases">
        <title>Spirosoma endbachense sp. nov., isolated from a natural salt meadow.</title>
        <authorList>
            <person name="Rojas J."/>
            <person name="Ambika Manirajan B."/>
            <person name="Ratering S."/>
            <person name="Suarez C."/>
            <person name="Geissler-Plaum R."/>
            <person name="Schnell S."/>
        </authorList>
    </citation>
    <scope>NUCLEOTIDE SEQUENCE [LARGE SCALE GENOMIC DNA]</scope>
    <source>
        <strain evidence="2 3">I-24</strain>
    </source>
</reference>
<accession>A0A6P1VYK3</accession>
<dbReference type="Gene3D" id="3.20.20.150">
    <property type="entry name" value="Divalent-metal-dependent TIM barrel enzymes"/>
    <property type="match status" value="1"/>
</dbReference>
<feature type="domain" description="Xylose isomerase-like TIM barrel" evidence="1">
    <location>
        <begin position="78"/>
        <end position="292"/>
    </location>
</feature>
<dbReference type="Pfam" id="PF01261">
    <property type="entry name" value="AP_endonuc_2"/>
    <property type="match status" value="1"/>
</dbReference>
<dbReference type="AlphaFoldDB" id="A0A6P1VYK3"/>
<protein>
    <submittedName>
        <fullName evidence="2">TIM barrel protein</fullName>
    </submittedName>
</protein>
<organism evidence="2 3">
    <name type="scientific">Spirosoma endbachense</name>
    <dbReference type="NCBI Taxonomy" id="2666025"/>
    <lineage>
        <taxon>Bacteria</taxon>
        <taxon>Pseudomonadati</taxon>
        <taxon>Bacteroidota</taxon>
        <taxon>Cytophagia</taxon>
        <taxon>Cytophagales</taxon>
        <taxon>Cytophagaceae</taxon>
        <taxon>Spirosoma</taxon>
    </lineage>
</organism>
<dbReference type="InterPro" id="IPR036237">
    <property type="entry name" value="Xyl_isomerase-like_sf"/>
</dbReference>
<dbReference type="KEGG" id="senf:GJR95_18460"/>
<evidence type="ECO:0000313" key="2">
    <source>
        <dbReference type="EMBL" id="QHV96870.1"/>
    </source>
</evidence>
<dbReference type="InterPro" id="IPR050312">
    <property type="entry name" value="IolE/XylAMocC-like"/>
</dbReference>
<evidence type="ECO:0000259" key="1">
    <source>
        <dbReference type="Pfam" id="PF01261"/>
    </source>
</evidence>
<sequence length="322" mass="35768">MSNQFIGTPNWKTRTITVLAAILIVSISVITSTAQSNEKEHNPAHIKLALNAYSFNDMLTGNRQKDNKPTMTLPELLDWCATQNIDAVDLTGYYFPGYPGVPTDEYIYELKRKAFKLGIDISGTGIRNNFASPDPAVRAADVKRAKEWIIVASKLGAPVLRLFAGEIPKGYENKWDEVAGWMIACYKECAEFGAQHGVIIGIQNHGDMLQTADQCIKVVKAVNSKWAGIILDTGNFKVKDPYVDIEAVIPYTVNWQVKESVFGIGSDITTDVPRLMKILKKSGYRGYIPVETLFVKNKPYDPYVLVPALLGELKVAMDAEFK</sequence>
<dbReference type="PANTHER" id="PTHR12110">
    <property type="entry name" value="HYDROXYPYRUVATE ISOMERASE"/>
    <property type="match status" value="1"/>
</dbReference>
<dbReference type="Proteomes" id="UP000464577">
    <property type="component" value="Chromosome"/>
</dbReference>
<dbReference type="EMBL" id="CP045997">
    <property type="protein sequence ID" value="QHV96870.1"/>
    <property type="molecule type" value="Genomic_DNA"/>
</dbReference>
<keyword evidence="3" id="KW-1185">Reference proteome</keyword>
<dbReference type="SUPFAM" id="SSF51658">
    <property type="entry name" value="Xylose isomerase-like"/>
    <property type="match status" value="1"/>
</dbReference>
<proteinExistence type="predicted"/>
<dbReference type="PANTHER" id="PTHR12110:SF53">
    <property type="entry name" value="BLR5974 PROTEIN"/>
    <property type="match status" value="1"/>
</dbReference>
<dbReference type="InterPro" id="IPR013022">
    <property type="entry name" value="Xyl_isomerase-like_TIM-brl"/>
</dbReference>
<name>A0A6P1VYK3_9BACT</name>
<evidence type="ECO:0000313" key="3">
    <source>
        <dbReference type="Proteomes" id="UP000464577"/>
    </source>
</evidence>
<dbReference type="RefSeq" id="WP_162387281.1">
    <property type="nucleotide sequence ID" value="NZ_CP045997.1"/>
</dbReference>
<gene>
    <name evidence="2" type="ORF">GJR95_18460</name>
</gene>